<dbReference type="PIRSF" id="PIRSF006135">
    <property type="entry name" value="CobU"/>
    <property type="match status" value="1"/>
</dbReference>
<dbReference type="Proteomes" id="UP001623041">
    <property type="component" value="Unassembled WGS sequence"/>
</dbReference>
<dbReference type="SUPFAM" id="SSF52540">
    <property type="entry name" value="P-loop containing nucleoside triphosphate hydrolases"/>
    <property type="match status" value="1"/>
</dbReference>
<evidence type="ECO:0000256" key="8">
    <source>
        <dbReference type="ARBA" id="ARBA00012016"/>
    </source>
</evidence>
<comment type="function">
    <text evidence="4">Catalyzes ATP-dependent phosphorylation of adenosylcobinamide and addition of GMP to adenosylcobinamide phosphate.</text>
</comment>
<evidence type="ECO:0000256" key="5">
    <source>
        <dbReference type="ARBA" id="ARBA00004692"/>
    </source>
</evidence>
<dbReference type="GO" id="GO:0016301">
    <property type="term" value="F:kinase activity"/>
    <property type="evidence" value="ECO:0007669"/>
    <property type="project" value="UniProtKB-KW"/>
</dbReference>
<dbReference type="PANTHER" id="PTHR34848:SF1">
    <property type="entry name" value="BIFUNCTIONAL ADENOSYLCOBALAMIN BIOSYNTHESIS PROTEIN COBU"/>
    <property type="match status" value="1"/>
</dbReference>
<keyword evidence="11" id="KW-0808">Transferase</keyword>
<reference evidence="18 19" key="1">
    <citation type="submission" date="2024-11" db="EMBL/GenBank/DDBJ databases">
        <authorList>
            <person name="Lucas J.A."/>
        </authorList>
    </citation>
    <scope>NUCLEOTIDE SEQUENCE [LARGE SCALE GENOMIC DNA]</scope>
    <source>
        <strain evidence="18 19">Z 5.4</strain>
    </source>
</reference>
<evidence type="ECO:0000313" key="18">
    <source>
        <dbReference type="EMBL" id="MFK9090506.1"/>
    </source>
</evidence>
<keyword evidence="13 18" id="KW-0418">Kinase</keyword>
<comment type="catalytic activity">
    <reaction evidence="2">
        <text>adenosylcob(III)inamide phosphate + GTP + H(+) = adenosylcob(III)inamide-GDP + diphosphate</text>
        <dbReference type="Rhea" id="RHEA:22712"/>
        <dbReference type="ChEBI" id="CHEBI:15378"/>
        <dbReference type="ChEBI" id="CHEBI:33019"/>
        <dbReference type="ChEBI" id="CHEBI:37565"/>
        <dbReference type="ChEBI" id="CHEBI:58502"/>
        <dbReference type="ChEBI" id="CHEBI:60487"/>
        <dbReference type="EC" id="2.7.7.62"/>
    </reaction>
</comment>
<dbReference type="InterPro" id="IPR027417">
    <property type="entry name" value="P-loop_NTPase"/>
</dbReference>
<dbReference type="GO" id="GO:0016779">
    <property type="term" value="F:nucleotidyltransferase activity"/>
    <property type="evidence" value="ECO:0007669"/>
    <property type="project" value="UniProtKB-KW"/>
</dbReference>
<evidence type="ECO:0000256" key="10">
    <source>
        <dbReference type="ARBA" id="ARBA00022573"/>
    </source>
</evidence>
<evidence type="ECO:0000256" key="7">
    <source>
        <dbReference type="ARBA" id="ARBA00007490"/>
    </source>
</evidence>
<evidence type="ECO:0000256" key="17">
    <source>
        <dbReference type="ARBA" id="ARBA00030571"/>
    </source>
</evidence>
<keyword evidence="19" id="KW-1185">Reference proteome</keyword>
<evidence type="ECO:0000256" key="2">
    <source>
        <dbReference type="ARBA" id="ARBA00000711"/>
    </source>
</evidence>
<comment type="similarity">
    <text evidence="7">Belongs to the CobU/CobP family.</text>
</comment>
<comment type="catalytic activity">
    <reaction evidence="3">
        <text>adenosylcob(III)inamide + GTP = adenosylcob(III)inamide phosphate + GDP + H(+)</text>
        <dbReference type="Rhea" id="RHEA:15765"/>
        <dbReference type="ChEBI" id="CHEBI:2480"/>
        <dbReference type="ChEBI" id="CHEBI:15378"/>
        <dbReference type="ChEBI" id="CHEBI:37565"/>
        <dbReference type="ChEBI" id="CHEBI:58189"/>
        <dbReference type="ChEBI" id="CHEBI:58502"/>
        <dbReference type="EC" id="2.7.1.156"/>
    </reaction>
</comment>
<comment type="pathway">
    <text evidence="6">Cofactor biosynthesis; adenosylcobalamin biosynthesis; adenosylcobalamin from cob(II)yrinate a,c-diamide: step 5/7.</text>
</comment>
<evidence type="ECO:0000256" key="13">
    <source>
        <dbReference type="ARBA" id="ARBA00022777"/>
    </source>
</evidence>
<dbReference type="EC" id="2.7.1.156" evidence="8"/>
<organism evidence="18 19">
    <name type="scientific">Bacillus salipaludis</name>
    <dbReference type="NCBI Taxonomy" id="2547811"/>
    <lineage>
        <taxon>Bacteria</taxon>
        <taxon>Bacillati</taxon>
        <taxon>Bacillota</taxon>
        <taxon>Bacilli</taxon>
        <taxon>Bacillales</taxon>
        <taxon>Bacillaceae</taxon>
        <taxon>Bacillus</taxon>
    </lineage>
</organism>
<sequence length="199" mass="22217">MNWPSKGSNPQYQSLIFITGGVRSGKSSFAEKLAIERKRNIDGQLYYIATGVPSDSEMQKRIEMHQKDRQSGEYQWKTIEKPIQIGTLADSISDNDIILLDCVTTLLNNELFSTEQTWNESYLKKIKEDIMSGILAIKKRAGVMIVVSNEVLNEPLIGSEIVFSYGLILGQIHQDLVREADQAIIVEAGIPIIMKGAGQ</sequence>
<dbReference type="CDD" id="cd00544">
    <property type="entry name" value="CobU"/>
    <property type="match status" value="1"/>
</dbReference>
<dbReference type="RefSeq" id="WP_406579197.1">
    <property type="nucleotide sequence ID" value="NZ_JBJHQH010000002.1"/>
</dbReference>
<comment type="pathway">
    <text evidence="5">Cofactor biosynthesis; adenosylcobalamin biosynthesis; adenosylcobalamin from cob(II)yrinate a,c-diamide: step 6/7.</text>
</comment>
<evidence type="ECO:0000256" key="16">
    <source>
        <dbReference type="ARBA" id="ARBA00029570"/>
    </source>
</evidence>
<evidence type="ECO:0000256" key="3">
    <source>
        <dbReference type="ARBA" id="ARBA00001522"/>
    </source>
</evidence>
<dbReference type="Gene3D" id="3.40.50.300">
    <property type="entry name" value="P-loop containing nucleotide triphosphate hydrolases"/>
    <property type="match status" value="1"/>
</dbReference>
<evidence type="ECO:0000256" key="6">
    <source>
        <dbReference type="ARBA" id="ARBA00005159"/>
    </source>
</evidence>
<evidence type="ECO:0000256" key="9">
    <source>
        <dbReference type="ARBA" id="ARBA00012523"/>
    </source>
</evidence>
<keyword evidence="14" id="KW-0067">ATP-binding</keyword>
<dbReference type="Pfam" id="PF02283">
    <property type="entry name" value="CobU"/>
    <property type="match status" value="1"/>
</dbReference>
<accession>A0ABW8RAP2</accession>
<proteinExistence type="inferred from homology"/>
<protein>
    <recommendedName>
        <fullName evidence="16">Adenosylcobinamide kinase</fullName>
        <ecNumber evidence="8">2.7.1.156</ecNumber>
        <ecNumber evidence="9">2.7.7.62</ecNumber>
    </recommendedName>
    <alternativeName>
        <fullName evidence="17">Adenosylcobinamide-phosphate guanylyltransferase</fullName>
    </alternativeName>
</protein>
<evidence type="ECO:0000256" key="4">
    <source>
        <dbReference type="ARBA" id="ARBA00003889"/>
    </source>
</evidence>
<keyword evidence="12" id="KW-0547">Nucleotide-binding</keyword>
<evidence type="ECO:0000256" key="1">
    <source>
        <dbReference type="ARBA" id="ARBA00000312"/>
    </source>
</evidence>
<keyword evidence="10" id="KW-0169">Cobalamin biosynthesis</keyword>
<comment type="caution">
    <text evidence="18">The sequence shown here is derived from an EMBL/GenBank/DDBJ whole genome shotgun (WGS) entry which is preliminary data.</text>
</comment>
<evidence type="ECO:0000313" key="19">
    <source>
        <dbReference type="Proteomes" id="UP001623041"/>
    </source>
</evidence>
<dbReference type="PANTHER" id="PTHR34848">
    <property type="match status" value="1"/>
</dbReference>
<evidence type="ECO:0000256" key="12">
    <source>
        <dbReference type="ARBA" id="ARBA00022741"/>
    </source>
</evidence>
<gene>
    <name evidence="18" type="ORF">ACJEBI_03265</name>
</gene>
<evidence type="ECO:0000256" key="11">
    <source>
        <dbReference type="ARBA" id="ARBA00022679"/>
    </source>
</evidence>
<dbReference type="EC" id="2.7.7.62" evidence="9"/>
<name>A0ABW8RAP2_9BACI</name>
<keyword evidence="18" id="KW-0548">Nucleotidyltransferase</keyword>
<dbReference type="EMBL" id="JBJHQH010000002">
    <property type="protein sequence ID" value="MFK9090506.1"/>
    <property type="molecule type" value="Genomic_DNA"/>
</dbReference>
<keyword evidence="15" id="KW-0342">GTP-binding</keyword>
<dbReference type="InterPro" id="IPR003203">
    <property type="entry name" value="CobU/CobP"/>
</dbReference>
<comment type="catalytic activity">
    <reaction evidence="1">
        <text>adenosylcob(III)inamide + ATP = adenosylcob(III)inamide phosphate + ADP + H(+)</text>
        <dbReference type="Rhea" id="RHEA:15769"/>
        <dbReference type="ChEBI" id="CHEBI:2480"/>
        <dbReference type="ChEBI" id="CHEBI:15378"/>
        <dbReference type="ChEBI" id="CHEBI:30616"/>
        <dbReference type="ChEBI" id="CHEBI:58502"/>
        <dbReference type="ChEBI" id="CHEBI:456216"/>
        <dbReference type="EC" id="2.7.1.156"/>
    </reaction>
</comment>
<evidence type="ECO:0000256" key="14">
    <source>
        <dbReference type="ARBA" id="ARBA00022840"/>
    </source>
</evidence>
<evidence type="ECO:0000256" key="15">
    <source>
        <dbReference type="ARBA" id="ARBA00023134"/>
    </source>
</evidence>